<keyword evidence="4 5" id="KW-0862">Zinc</keyword>
<dbReference type="GO" id="GO:0045892">
    <property type="term" value="P:negative regulation of DNA-templated transcription"/>
    <property type="evidence" value="ECO:0007669"/>
    <property type="project" value="InterPro"/>
</dbReference>
<feature type="zinc finger region" description="C3H1-type" evidence="5">
    <location>
        <begin position="174"/>
        <end position="197"/>
    </location>
</feature>
<dbReference type="AlphaFoldDB" id="A0A433B2W3"/>
<evidence type="ECO:0000256" key="6">
    <source>
        <dbReference type="SAM" id="MobiDB-lite"/>
    </source>
</evidence>
<feature type="zinc finger region" description="C3H1-type" evidence="5">
    <location>
        <begin position="113"/>
        <end position="140"/>
    </location>
</feature>
<protein>
    <recommendedName>
        <fullName evidence="7">C3H1-type domain-containing protein</fullName>
    </recommendedName>
</protein>
<dbReference type="PROSITE" id="PS50103">
    <property type="entry name" value="ZF_C3H1"/>
    <property type="match status" value="3"/>
</dbReference>
<feature type="region of interest" description="Disordered" evidence="6">
    <location>
        <begin position="1"/>
        <end position="105"/>
    </location>
</feature>
<evidence type="ECO:0000313" key="9">
    <source>
        <dbReference type="Proteomes" id="UP000268093"/>
    </source>
</evidence>
<keyword evidence="9" id="KW-1185">Reference proteome</keyword>
<feature type="compositionally biased region" description="Basic and acidic residues" evidence="6">
    <location>
        <begin position="88"/>
        <end position="104"/>
    </location>
</feature>
<feature type="zinc finger region" description="C3H1-type" evidence="5">
    <location>
        <begin position="144"/>
        <end position="171"/>
    </location>
</feature>
<evidence type="ECO:0000256" key="5">
    <source>
        <dbReference type="PROSITE-ProRule" id="PRU00723"/>
    </source>
</evidence>
<dbReference type="SUPFAM" id="SSF90229">
    <property type="entry name" value="CCCH zinc finger"/>
    <property type="match status" value="3"/>
</dbReference>
<accession>A0A433B2W3</accession>
<evidence type="ECO:0000256" key="2">
    <source>
        <dbReference type="ARBA" id="ARBA00022737"/>
    </source>
</evidence>
<organism evidence="8 9">
    <name type="scientific">Jimgerdemannia flammicorona</name>
    <dbReference type="NCBI Taxonomy" id="994334"/>
    <lineage>
        <taxon>Eukaryota</taxon>
        <taxon>Fungi</taxon>
        <taxon>Fungi incertae sedis</taxon>
        <taxon>Mucoromycota</taxon>
        <taxon>Mucoromycotina</taxon>
        <taxon>Endogonomycetes</taxon>
        <taxon>Endogonales</taxon>
        <taxon>Endogonaceae</taxon>
        <taxon>Jimgerdemannia</taxon>
    </lineage>
</organism>
<dbReference type="Pfam" id="PF14608">
    <property type="entry name" value="zf-CCCH_2"/>
    <property type="match status" value="1"/>
</dbReference>
<dbReference type="GO" id="GO:0005634">
    <property type="term" value="C:nucleus"/>
    <property type="evidence" value="ECO:0007669"/>
    <property type="project" value="TreeGrafter"/>
</dbReference>
<dbReference type="GO" id="GO:0003723">
    <property type="term" value="F:RNA binding"/>
    <property type="evidence" value="ECO:0007669"/>
    <property type="project" value="InterPro"/>
</dbReference>
<dbReference type="GO" id="GO:0008270">
    <property type="term" value="F:zinc ion binding"/>
    <property type="evidence" value="ECO:0007669"/>
    <property type="project" value="UniProtKB-KW"/>
</dbReference>
<dbReference type="SMART" id="SM00356">
    <property type="entry name" value="ZnF_C3H1"/>
    <property type="match status" value="3"/>
</dbReference>
<dbReference type="PANTHER" id="PTHR13119:SF12">
    <property type="entry name" value="PROTEIN SUPPRESSOR OF SABLE"/>
    <property type="match status" value="1"/>
</dbReference>
<dbReference type="Proteomes" id="UP000268093">
    <property type="component" value="Unassembled WGS sequence"/>
</dbReference>
<dbReference type="PANTHER" id="PTHR13119">
    <property type="entry name" value="ZINC FINGER CCCH DOMAIN-CONTAINING PROTEI"/>
    <property type="match status" value="1"/>
</dbReference>
<dbReference type="Pfam" id="PF18345">
    <property type="entry name" value="zf_CCCH_4"/>
    <property type="match status" value="1"/>
</dbReference>
<keyword evidence="2" id="KW-0677">Repeat</keyword>
<feature type="domain" description="C3H1-type" evidence="7">
    <location>
        <begin position="144"/>
        <end position="171"/>
    </location>
</feature>
<gene>
    <name evidence="8" type="ORF">BC936DRAFT_140090</name>
</gene>
<dbReference type="EMBL" id="RBNI01016404">
    <property type="protein sequence ID" value="RUP09299.1"/>
    <property type="molecule type" value="Genomic_DNA"/>
</dbReference>
<dbReference type="Gene3D" id="2.30.30.1190">
    <property type="match status" value="1"/>
</dbReference>
<evidence type="ECO:0000256" key="4">
    <source>
        <dbReference type="ARBA" id="ARBA00022833"/>
    </source>
</evidence>
<feature type="compositionally biased region" description="Basic and acidic residues" evidence="6">
    <location>
        <begin position="65"/>
        <end position="77"/>
    </location>
</feature>
<feature type="domain" description="C3H1-type" evidence="7">
    <location>
        <begin position="113"/>
        <end position="140"/>
    </location>
</feature>
<feature type="domain" description="C3H1-type" evidence="7">
    <location>
        <begin position="174"/>
        <end position="197"/>
    </location>
</feature>
<comment type="caution">
    <text evidence="8">The sequence shown here is derived from an EMBL/GenBank/DDBJ whole genome shotgun (WGS) entry which is preliminary data.</text>
</comment>
<dbReference type="InterPro" id="IPR036855">
    <property type="entry name" value="Znf_CCCH_sf"/>
</dbReference>
<reference evidence="8 9" key="1">
    <citation type="journal article" date="2018" name="New Phytol.">
        <title>Phylogenomics of Endogonaceae and evolution of mycorrhizas within Mucoromycota.</title>
        <authorList>
            <person name="Chang Y."/>
            <person name="Desiro A."/>
            <person name="Na H."/>
            <person name="Sandor L."/>
            <person name="Lipzen A."/>
            <person name="Clum A."/>
            <person name="Barry K."/>
            <person name="Grigoriev I.V."/>
            <person name="Martin F.M."/>
            <person name="Stajich J.E."/>
            <person name="Smith M.E."/>
            <person name="Bonito G."/>
            <person name="Spatafora J.W."/>
        </authorList>
    </citation>
    <scope>NUCLEOTIDE SEQUENCE [LARGE SCALE GENOMIC DNA]</scope>
    <source>
        <strain evidence="8 9">GMNB39</strain>
    </source>
</reference>
<keyword evidence="3 5" id="KW-0863">Zinc-finger</keyword>
<name>A0A433B2W3_9FUNG</name>
<dbReference type="InterPro" id="IPR000571">
    <property type="entry name" value="Znf_CCCH"/>
</dbReference>
<feature type="compositionally biased region" description="Basic and acidic residues" evidence="6">
    <location>
        <begin position="1"/>
        <end position="26"/>
    </location>
</feature>
<evidence type="ECO:0000256" key="1">
    <source>
        <dbReference type="ARBA" id="ARBA00022723"/>
    </source>
</evidence>
<evidence type="ECO:0000259" key="7">
    <source>
        <dbReference type="PROSITE" id="PS50103"/>
    </source>
</evidence>
<dbReference type="OrthoDB" id="411372at2759"/>
<sequence>MDTKTPNEKSLELRAREKKIKQEPEKLSSPGHRNIESPIRSFIDNDDMPEGLRRPNLGDDYSFDDLLKKHELMRQEKYANQNRKRKSSDRPQETKSEKQKKPKEITLNPVKKYEPKVPCTYWSKGTCRKGDECTFSHVGEVIPPKKPEVCKFFKSNSCGKGVRCPFEHNLKLEPCMFYHMRGYCNAADACPYSHESITEEQYTKLTAQYTPQPKPLHTDEKSYGGTSVVMEDDVQNTLLNL</sequence>
<proteinExistence type="predicted"/>
<evidence type="ECO:0000313" key="8">
    <source>
        <dbReference type="EMBL" id="RUP09299.1"/>
    </source>
</evidence>
<evidence type="ECO:0000256" key="3">
    <source>
        <dbReference type="ARBA" id="ARBA00022771"/>
    </source>
</evidence>
<dbReference type="Gene3D" id="4.10.1000.10">
    <property type="entry name" value="Zinc finger, CCCH-type"/>
    <property type="match status" value="1"/>
</dbReference>
<keyword evidence="1 5" id="KW-0479">Metal-binding</keyword>
<dbReference type="InterPro" id="IPR045124">
    <property type="entry name" value="Su(sable)-like"/>
</dbReference>